<dbReference type="Proteomes" id="UP001276564">
    <property type="component" value="Unassembled WGS sequence"/>
</dbReference>
<gene>
    <name evidence="3" type="ORF">RFM23_04095</name>
</gene>
<keyword evidence="2" id="KW-0812">Transmembrane</keyword>
<proteinExistence type="predicted"/>
<evidence type="ECO:0000313" key="4">
    <source>
        <dbReference type="Proteomes" id="UP001276564"/>
    </source>
</evidence>
<feature type="region of interest" description="Disordered" evidence="1">
    <location>
        <begin position="200"/>
        <end position="233"/>
    </location>
</feature>
<comment type="caution">
    <text evidence="3">The sequence shown here is derived from an EMBL/GenBank/DDBJ whole genome shotgun (WGS) entry which is preliminary data.</text>
</comment>
<evidence type="ECO:0000256" key="1">
    <source>
        <dbReference type="SAM" id="MobiDB-lite"/>
    </source>
</evidence>
<dbReference type="EMBL" id="JAVIIP010000002">
    <property type="protein sequence ID" value="MDX8536800.1"/>
    <property type="molecule type" value="Genomic_DNA"/>
</dbReference>
<feature type="compositionally biased region" description="Polar residues" evidence="1">
    <location>
        <begin position="224"/>
        <end position="233"/>
    </location>
</feature>
<evidence type="ECO:0000256" key="2">
    <source>
        <dbReference type="SAM" id="Phobius"/>
    </source>
</evidence>
<keyword evidence="2" id="KW-0472">Membrane</keyword>
<sequence length="233" mass="24324">MTVSKIKLTMIGGFCLLVAFFCAKDIIAKSGWPQVPAEITAVTVECLMESTQHRIVYKTVSSASIPCELVEAFKSVHADKEWTVKQKFTGILRVGAGADAVEATMDLNKSGGREPQVGDKLVVVQNPAKATQIERAGMTGTRVMLAAGAAALGALLLFLAFRRPRPSSANAAAAGLPGGNAAERARQADAMIAAALAKQATLPNQGPAGRQAAAGLAREARFSGQRSSFGRKS</sequence>
<feature type="transmembrane region" description="Helical" evidence="2">
    <location>
        <begin position="143"/>
        <end position="161"/>
    </location>
</feature>
<organism evidence="3 4">
    <name type="scientific">Mesorhizobium abyssinicae</name>
    <dbReference type="NCBI Taxonomy" id="1209958"/>
    <lineage>
        <taxon>Bacteria</taxon>
        <taxon>Pseudomonadati</taxon>
        <taxon>Pseudomonadota</taxon>
        <taxon>Alphaproteobacteria</taxon>
        <taxon>Hyphomicrobiales</taxon>
        <taxon>Phyllobacteriaceae</taxon>
        <taxon>Mesorhizobium</taxon>
    </lineage>
</organism>
<keyword evidence="2" id="KW-1133">Transmembrane helix</keyword>
<keyword evidence="4" id="KW-1185">Reference proteome</keyword>
<accession>A0ABU5AHP4</accession>
<evidence type="ECO:0000313" key="3">
    <source>
        <dbReference type="EMBL" id="MDX8536800.1"/>
    </source>
</evidence>
<reference evidence="3 4" key="1">
    <citation type="submission" date="2023-08" db="EMBL/GenBank/DDBJ databases">
        <title>Implementing the SeqCode for naming new Mesorhizobium species isolated from Vachellia karroo root nodules.</title>
        <authorList>
            <person name="Van Lill M."/>
        </authorList>
    </citation>
    <scope>NUCLEOTIDE SEQUENCE [LARGE SCALE GENOMIC DNA]</scope>
    <source>
        <strain evidence="3 4">VK4B</strain>
    </source>
</reference>
<name>A0ABU5AHP4_9HYPH</name>
<protein>
    <submittedName>
        <fullName evidence="3">Uncharacterized protein</fullName>
    </submittedName>
</protein>
<dbReference type="RefSeq" id="WP_127393762.1">
    <property type="nucleotide sequence ID" value="NZ_JAVIIP010000002.1"/>
</dbReference>